<dbReference type="EMBL" id="APJA01000007">
    <property type="protein sequence ID" value="ERK32082.1"/>
    <property type="molecule type" value="Genomic_DNA"/>
</dbReference>
<evidence type="ECO:0000256" key="1">
    <source>
        <dbReference type="SAM" id="MobiDB-lite"/>
    </source>
</evidence>
<proteinExistence type="predicted"/>
<evidence type="ECO:0000313" key="6">
    <source>
        <dbReference type="Proteomes" id="UP000016721"/>
    </source>
</evidence>
<keyword evidence="3" id="KW-0732">Signal</keyword>
<dbReference type="STRING" id="1294142.CINTURNW_0520"/>
<dbReference type="RefSeq" id="WP_021800573.1">
    <property type="nucleotide sequence ID" value="NZ_KI273145.1"/>
</dbReference>
<dbReference type="eggNOG" id="COG5263">
    <property type="taxonomic scope" value="Bacteria"/>
</dbReference>
<keyword evidence="2" id="KW-0472">Membrane</keyword>
<feature type="transmembrane region" description="Helical" evidence="2">
    <location>
        <begin position="1057"/>
        <end position="1075"/>
    </location>
</feature>
<dbReference type="OrthoDB" id="9762689at2"/>
<gene>
    <name evidence="5" type="ORF">CINTURNW_0520</name>
</gene>
<dbReference type="Gene3D" id="2.60.40.1080">
    <property type="match status" value="1"/>
</dbReference>
<feature type="compositionally biased region" description="Low complexity" evidence="1">
    <location>
        <begin position="1011"/>
        <end position="1038"/>
    </location>
</feature>
<feature type="chain" id="PRO_5004631634" evidence="3">
    <location>
        <begin position="28"/>
        <end position="1083"/>
    </location>
</feature>
<dbReference type="NCBIfam" id="TIGR01167">
    <property type="entry name" value="LPXTG_anchor"/>
    <property type="match status" value="1"/>
</dbReference>
<feature type="domain" description="BIG2" evidence="4">
    <location>
        <begin position="924"/>
        <end position="998"/>
    </location>
</feature>
<dbReference type="PATRIC" id="fig|1294142.3.peg.502"/>
<dbReference type="SMART" id="SM00635">
    <property type="entry name" value="BID_2"/>
    <property type="match status" value="1"/>
</dbReference>
<accession>U2N9B5</accession>
<sequence length="1083" mass="121128">MKKLKNIAIVLLVALMANFIPMTTANAVTSKFGIDGVGLYQDNDGNRKVMVAFKFDVIEKVKSVKVFTKVRDFNDSQNIVVGPTFNLTTKQSAVFFADLNESDIKSFGIYEVDKIEVLLNDGTKKVSFNNSFYKNLSENDKENGELVYYDIISHERQPLFIENASFEKKTVKLGEAQNFKFDIRSSKEAVKPSKVYVTFKNTTNESAGHQVVVAEKKEGLGYVASLTLINSLDTGNWTVDNIEVIDNYERSSKYEGYYDNYKVVSENTDITPPVLEDITLNDNTYDASKNNEVYFTLKVSDDISGINHAYVNLYNKETDSFRSVYAYSNSKDPNVLVAYIKGMDKNGVYDIKDVEISDKAGNYVRYVSPKYKENPGPDEILKSFDGLSVEIINVEEIEEPEIEILEIKNNSKEVSNGNKIDLNMKIKSNKKINYISIYYAGLDGESKEIYGNVAANYDENGNIIKNEDGIYDVKFNYQGETLEYLGSGEYIINSLSIRYFYDSNTIKAMYLYDDRSKWIPEGTKTYDFSELDFTCSNPNEDITPPEILDITVDKGVVTPGDTVEISVKAKDDNSGFKGEYSWLNPPSIYYYTSGSTMSVYFDKYDEESGVFKGTLKIPSYISTGVYTIGNMYVYDLARNSKYYYWDHIEDKPLLSKGTILVKKDINEKLPPVISTDIEEGKVYKAPFTPIVSSDHGTIKMLLNDKEYNGEPINKLGDYHLYITATGVDGSVSTQKVSFKVITEINNETKPEEIINQIIGSEEKVVSIEVKNESLEVDKSIFEAIKGLDKTVSFTQEDGTVWSFNGADIKDENLEGIGNIKISVKNVAEEENQEPINNIDAKAKVIHFDYHGVLPGKASVKVKVDNPQDVMGKDLTFYYFNPETQKPEKIQGPLSVDNDGFVTVEIEHCSDYFLSESDNLADAPEPINLNVNKTEVNLVEGSSEKLIVNVTPEGTEVQYSSSNEGIAKVSSTGVIEAVSKGEAVISVKAGDVTKEVKVVVKAKEVDEEKPTEPQVPETPEQPENPVEEPQTPEVPSETENSSNEDEANLPQTGGRVSMNNALIISIAIIALGVVLLKRRKIYNK</sequence>
<keyword evidence="2" id="KW-1133">Transmembrane helix</keyword>
<dbReference type="InterPro" id="IPR008964">
    <property type="entry name" value="Invasin/intimin_cell_adhesion"/>
</dbReference>
<keyword evidence="2" id="KW-0812">Transmembrane</keyword>
<dbReference type="SUPFAM" id="SSF49373">
    <property type="entry name" value="Invasin/intimin cell-adhesion fragments"/>
    <property type="match status" value="1"/>
</dbReference>
<dbReference type="Proteomes" id="UP000016721">
    <property type="component" value="Unassembled WGS sequence"/>
</dbReference>
<reference evidence="5 6" key="1">
    <citation type="journal article" date="2013" name="Genome Announc.">
        <title>Draft Genome Sequence of the Hydrogen- and Ethanol-Producing Bacterium Clostridium intestinale Strain URNW.</title>
        <authorList>
            <person name="Lal S."/>
            <person name="Ramachandran U."/>
            <person name="Zhang X."/>
            <person name="Sparling R."/>
            <person name="Levin D.B."/>
        </authorList>
    </citation>
    <scope>NUCLEOTIDE SEQUENCE [LARGE SCALE GENOMIC DNA]</scope>
    <source>
        <strain evidence="5 6">URNW</strain>
    </source>
</reference>
<evidence type="ECO:0000259" key="4">
    <source>
        <dbReference type="SMART" id="SM00635"/>
    </source>
</evidence>
<protein>
    <submittedName>
        <fullName evidence="5">LPXTG-motif cell wall anchor domain-containing protein</fullName>
    </submittedName>
</protein>
<feature type="region of interest" description="Disordered" evidence="1">
    <location>
        <begin position="1003"/>
        <end position="1053"/>
    </location>
</feature>
<keyword evidence="6" id="KW-1185">Reference proteome</keyword>
<name>U2N9B5_9CLOT</name>
<organism evidence="5 6">
    <name type="scientific">Clostridium intestinale URNW</name>
    <dbReference type="NCBI Taxonomy" id="1294142"/>
    <lineage>
        <taxon>Bacteria</taxon>
        <taxon>Bacillati</taxon>
        <taxon>Bacillota</taxon>
        <taxon>Clostridia</taxon>
        <taxon>Eubacteriales</taxon>
        <taxon>Clostridiaceae</taxon>
        <taxon>Clostridium</taxon>
    </lineage>
</organism>
<feature type="signal peptide" evidence="3">
    <location>
        <begin position="1"/>
        <end position="27"/>
    </location>
</feature>
<evidence type="ECO:0000256" key="3">
    <source>
        <dbReference type="SAM" id="SignalP"/>
    </source>
</evidence>
<dbReference type="InterPro" id="IPR003343">
    <property type="entry name" value="Big_2"/>
</dbReference>
<evidence type="ECO:0000313" key="5">
    <source>
        <dbReference type="EMBL" id="ERK32082.1"/>
    </source>
</evidence>
<evidence type="ECO:0000256" key="2">
    <source>
        <dbReference type="SAM" id="Phobius"/>
    </source>
</evidence>
<dbReference type="AlphaFoldDB" id="U2N9B5"/>
<dbReference type="Pfam" id="PF02368">
    <property type="entry name" value="Big_2"/>
    <property type="match status" value="1"/>
</dbReference>
<comment type="caution">
    <text evidence="5">The sequence shown here is derived from an EMBL/GenBank/DDBJ whole genome shotgun (WGS) entry which is preliminary data.</text>
</comment>
<dbReference type="HOGENOM" id="CLU_285714_0_0_9"/>